<gene>
    <name evidence="3" type="ORF">ABAZ39_29600</name>
</gene>
<protein>
    <recommendedName>
        <fullName evidence="5">FecR family protein</fullName>
    </recommendedName>
</protein>
<evidence type="ECO:0000313" key="4">
    <source>
        <dbReference type="Proteomes" id="UP000027186"/>
    </source>
</evidence>
<evidence type="ECO:0008006" key="5">
    <source>
        <dbReference type="Google" id="ProtNLM"/>
    </source>
</evidence>
<dbReference type="EMBL" id="CP007796">
    <property type="protein sequence ID" value="AIB16011.1"/>
    <property type="molecule type" value="Genomic_DNA"/>
</dbReference>
<feature type="domain" description="FecR protein" evidence="1">
    <location>
        <begin position="109"/>
        <end position="200"/>
    </location>
</feature>
<dbReference type="GO" id="GO:0016989">
    <property type="term" value="F:sigma factor antagonist activity"/>
    <property type="evidence" value="ECO:0007669"/>
    <property type="project" value="TreeGrafter"/>
</dbReference>
<evidence type="ECO:0000259" key="1">
    <source>
        <dbReference type="Pfam" id="PF04773"/>
    </source>
</evidence>
<keyword evidence="3" id="KW-0614">Plasmid</keyword>
<name>A0A060DQ77_9PROT</name>
<dbReference type="Pfam" id="PF16220">
    <property type="entry name" value="DUF4880"/>
    <property type="match status" value="1"/>
</dbReference>
<organism evidence="3 4">
    <name type="scientific">Azospirillum argentinense</name>
    <dbReference type="NCBI Taxonomy" id="2970906"/>
    <lineage>
        <taxon>Bacteria</taxon>
        <taxon>Pseudomonadati</taxon>
        <taxon>Pseudomonadota</taxon>
        <taxon>Alphaproteobacteria</taxon>
        <taxon>Rhodospirillales</taxon>
        <taxon>Azospirillaceae</taxon>
        <taxon>Azospirillum</taxon>
    </lineage>
</organism>
<dbReference type="Pfam" id="PF04773">
    <property type="entry name" value="FecR"/>
    <property type="match status" value="1"/>
</dbReference>
<dbReference type="Proteomes" id="UP000027186">
    <property type="component" value="Plasmid AbAZ39_p3"/>
</dbReference>
<feature type="domain" description="FecR N-terminal" evidence="2">
    <location>
        <begin position="16"/>
        <end position="56"/>
    </location>
</feature>
<proteinExistence type="predicted"/>
<dbReference type="KEGG" id="abq:ABAZ39_29600"/>
<dbReference type="InterPro" id="IPR006860">
    <property type="entry name" value="FecR"/>
</dbReference>
<dbReference type="AlphaFoldDB" id="A0A060DQ77"/>
<sequence>MERDRDQPDLPDTPRDAALAWFVRMESGDADAADRRAFHAWLAQDPAHRREYDRLAGLWGDLDRVPDPRKERRAAPTRRRFLALGAVGGAAACAAALGGVVVLTGWPGDLTTGIGERRTVTLDDGSVLTLDADSAVAVAFTPAERRVRLTGGRAHFVTAPDPGRPFVVTCADGRIATADASFVVHRCLDSVVVAVESGTASLTTGMAPPLPIAAGQSRSYGPDGPGPLLSQGVAVENAWRHGRLVFQGQPLDAVIADLNRYHPARIVLWDRPLAGLRFDGSVDISRPDAALNAILRTLPLRTLRPVPGLVIIRSV</sequence>
<dbReference type="InterPro" id="IPR032623">
    <property type="entry name" value="FecR_N"/>
</dbReference>
<dbReference type="Gene3D" id="2.60.120.1440">
    <property type="match status" value="1"/>
</dbReference>
<geneLocation type="plasmid" evidence="3 4">
    <name>AbAZ39_p3</name>
</geneLocation>
<dbReference type="PANTHER" id="PTHR30273:SF2">
    <property type="entry name" value="PROTEIN FECR"/>
    <property type="match status" value="1"/>
</dbReference>
<evidence type="ECO:0000259" key="2">
    <source>
        <dbReference type="Pfam" id="PF16220"/>
    </source>
</evidence>
<evidence type="ECO:0000313" key="3">
    <source>
        <dbReference type="EMBL" id="AIB16011.1"/>
    </source>
</evidence>
<reference evidence="3 4" key="1">
    <citation type="journal article" date="2014" name="Genome Announc.">
        <title>Complete Genome Sequence of the Model Rhizosphere Strain Azospirillum brasilense Az39, Successfully Applied in Agriculture.</title>
        <authorList>
            <person name="Rivera D."/>
            <person name="Revale S."/>
            <person name="Molina R."/>
            <person name="Gualpa J."/>
            <person name="Puente M."/>
            <person name="Maroniche G."/>
            <person name="Paris G."/>
            <person name="Baker D."/>
            <person name="Clavijo B."/>
            <person name="McLay K."/>
            <person name="Spaepen S."/>
            <person name="Perticari A."/>
            <person name="Vazquez M."/>
            <person name="Wisniewski-Dye F."/>
            <person name="Watkins C."/>
            <person name="Martinez-Abarca F."/>
            <person name="Vanderleyden J."/>
            <person name="Cassan F."/>
        </authorList>
    </citation>
    <scope>NUCLEOTIDE SEQUENCE [LARGE SCALE GENOMIC DNA]</scope>
    <source>
        <strain evidence="3 4">Az39</strain>
        <plasmid evidence="3">AbAZ39_p3</plasmid>
    </source>
</reference>
<accession>A0A060DQ77</accession>
<dbReference type="InterPro" id="IPR012373">
    <property type="entry name" value="Ferrdict_sens_TM"/>
</dbReference>
<dbReference type="PANTHER" id="PTHR30273">
    <property type="entry name" value="PERIPLASMIC SIGNAL SENSOR AND SIGMA FACTOR ACTIVATOR FECR-RELATED"/>
    <property type="match status" value="1"/>
</dbReference>
<dbReference type="PIRSF" id="PIRSF018266">
    <property type="entry name" value="FecR"/>
    <property type="match status" value="1"/>
</dbReference>
<dbReference type="Gene3D" id="3.55.50.30">
    <property type="match status" value="1"/>
</dbReference>
<dbReference type="RefSeq" id="WP_040137679.1">
    <property type="nucleotide sequence ID" value="NZ_CP007796.1"/>
</dbReference>